<comment type="similarity">
    <text evidence="1">Belongs to the type-I restriction system S methylase family.</text>
</comment>
<dbReference type="InterPro" id="IPR000055">
    <property type="entry name" value="Restrct_endonuc_typeI_TRD"/>
</dbReference>
<dbReference type="InterPro" id="IPR052021">
    <property type="entry name" value="Type-I_RS_S_subunit"/>
</dbReference>
<dbReference type="CDD" id="cd17521">
    <property type="entry name" value="RMtype1_S_Sau13435ORF2165P_TRD2-CR2_like"/>
    <property type="match status" value="1"/>
</dbReference>
<dbReference type="Gene3D" id="1.10.287.1120">
    <property type="entry name" value="Bipartite methylase S protein"/>
    <property type="match status" value="1"/>
</dbReference>
<dbReference type="GO" id="GO:0004519">
    <property type="term" value="F:endonuclease activity"/>
    <property type="evidence" value="ECO:0007669"/>
    <property type="project" value="UniProtKB-KW"/>
</dbReference>
<evidence type="ECO:0000259" key="4">
    <source>
        <dbReference type="Pfam" id="PF01420"/>
    </source>
</evidence>
<keyword evidence="2" id="KW-0680">Restriction system</keyword>
<keyword evidence="5" id="KW-0255">Endonuclease</keyword>
<evidence type="ECO:0000256" key="1">
    <source>
        <dbReference type="ARBA" id="ARBA00010923"/>
    </source>
</evidence>
<feature type="domain" description="Type I restriction modification DNA specificity" evidence="4">
    <location>
        <begin position="19"/>
        <end position="194"/>
    </location>
</feature>
<dbReference type="PANTHER" id="PTHR30408:SF12">
    <property type="entry name" value="TYPE I RESTRICTION ENZYME MJAVIII SPECIFICITY SUBUNIT"/>
    <property type="match status" value="1"/>
</dbReference>
<dbReference type="AlphaFoldDB" id="A0A369ZCS6"/>
<evidence type="ECO:0000313" key="6">
    <source>
        <dbReference type="Proteomes" id="UP000253999"/>
    </source>
</evidence>
<organism evidence="5 6">
    <name type="scientific">Haemophilus parahaemolyticus</name>
    <dbReference type="NCBI Taxonomy" id="735"/>
    <lineage>
        <taxon>Bacteria</taxon>
        <taxon>Pseudomonadati</taxon>
        <taxon>Pseudomonadota</taxon>
        <taxon>Gammaproteobacteria</taxon>
        <taxon>Pasteurellales</taxon>
        <taxon>Pasteurellaceae</taxon>
        <taxon>Haemophilus</taxon>
    </lineage>
</organism>
<keyword evidence="5" id="KW-0540">Nuclease</keyword>
<dbReference type="Proteomes" id="UP000253999">
    <property type="component" value="Unassembled WGS sequence"/>
</dbReference>
<reference evidence="5 6" key="1">
    <citation type="submission" date="2018-05" db="EMBL/GenBank/DDBJ databases">
        <title>Draft Genome Sequences for a Diverse set of 7 Haemophilus Species.</title>
        <authorList>
            <person name="Nichols M."/>
            <person name="Topaz N."/>
            <person name="Wang X."/>
            <person name="Wang X."/>
            <person name="Boxrud D."/>
        </authorList>
    </citation>
    <scope>NUCLEOTIDE SEQUENCE [LARGE SCALE GENOMIC DNA]</scope>
    <source>
        <strain evidence="5 6">C2010039593</strain>
    </source>
</reference>
<gene>
    <name evidence="5" type="ORF">DPV98_08025</name>
</gene>
<keyword evidence="3" id="KW-0238">DNA-binding</keyword>
<feature type="domain" description="Type I restriction modification DNA specificity" evidence="4">
    <location>
        <begin position="260"/>
        <end position="412"/>
    </location>
</feature>
<dbReference type="EMBL" id="QEQD01000008">
    <property type="protein sequence ID" value="RDF01867.1"/>
    <property type="molecule type" value="Genomic_DNA"/>
</dbReference>
<evidence type="ECO:0000313" key="5">
    <source>
        <dbReference type="EMBL" id="RDF01867.1"/>
    </source>
</evidence>
<name>A0A369ZCS6_HAEPH</name>
<dbReference type="PANTHER" id="PTHR30408">
    <property type="entry name" value="TYPE-1 RESTRICTION ENZYME ECOKI SPECIFICITY PROTEIN"/>
    <property type="match status" value="1"/>
</dbReference>
<sequence>MNRYERYKDSGIPWLGEVPEHWDTMSLKYICDVRDGTHDTPQYIYESDNSYPLVTSKDISNGNINFESAKFISEEDYLNISKRSNVNFGDLLMPMIGTVGGSVLVETYRKFTIKNVALFKAGQFCAKWLKYFLDSELSKIQFELEKNGGVQDFVGLTTLRNLIILKLPLKEQTTIAHYLDTKLGEIDALIDKQQTLIEKLAEQRTAVITHAVTKGLNPAAPMKKSGVEWLGDVPAHWDVKRLKFMLSEKLKYGANESAESDDPEQPRYIRITDIDEQGNLKDDTFKSLEFEKAKDYLLNVNDILLARSGATVGKSYLYKENLKNFACYAGYLIRARLEQKKFNANFVNYYFQSTSYWDWIKSVNIQATIQNVSAEKYNDFLLSIPDLQEQNSITDYLDQETAKIDRLCETVNQTIGRLKEYRTVLITQAVTGKIKVTDE</sequence>
<accession>A0A369ZCS6</accession>
<protein>
    <submittedName>
        <fullName evidence="5">Restriction endonuclease subunit S</fullName>
    </submittedName>
</protein>
<dbReference type="GO" id="GO:0009307">
    <property type="term" value="P:DNA restriction-modification system"/>
    <property type="evidence" value="ECO:0007669"/>
    <property type="project" value="UniProtKB-KW"/>
</dbReference>
<evidence type="ECO:0000256" key="2">
    <source>
        <dbReference type="ARBA" id="ARBA00022747"/>
    </source>
</evidence>
<comment type="caution">
    <text evidence="5">The sequence shown here is derived from an EMBL/GenBank/DDBJ whole genome shotgun (WGS) entry which is preliminary data.</text>
</comment>
<dbReference type="SUPFAM" id="SSF116734">
    <property type="entry name" value="DNA methylase specificity domain"/>
    <property type="match status" value="2"/>
</dbReference>
<dbReference type="Gene3D" id="3.90.220.20">
    <property type="entry name" value="DNA methylase specificity domains"/>
    <property type="match status" value="2"/>
</dbReference>
<dbReference type="CDD" id="cd17246">
    <property type="entry name" value="RMtype1_S_SonII-TRD2-CR2_like"/>
    <property type="match status" value="1"/>
</dbReference>
<keyword evidence="5" id="KW-0378">Hydrolase</keyword>
<dbReference type="GO" id="GO:0003677">
    <property type="term" value="F:DNA binding"/>
    <property type="evidence" value="ECO:0007669"/>
    <property type="project" value="UniProtKB-KW"/>
</dbReference>
<dbReference type="Pfam" id="PF01420">
    <property type="entry name" value="Methylase_S"/>
    <property type="match status" value="2"/>
</dbReference>
<evidence type="ECO:0000256" key="3">
    <source>
        <dbReference type="ARBA" id="ARBA00023125"/>
    </source>
</evidence>
<dbReference type="InterPro" id="IPR044946">
    <property type="entry name" value="Restrct_endonuc_typeI_TRD_sf"/>
</dbReference>
<dbReference type="REBASE" id="299805">
    <property type="entry name" value="S.Hpa9593ORF8020P"/>
</dbReference>
<proteinExistence type="inferred from homology"/>
<dbReference type="RefSeq" id="WP_111313335.1">
    <property type="nucleotide sequence ID" value="NZ_QEQD01000008.1"/>
</dbReference>